<organism evidence="4 5">
    <name type="scientific">Pedobacter psychrodurus</name>
    <dbReference type="NCBI Taxonomy" id="2530456"/>
    <lineage>
        <taxon>Bacteria</taxon>
        <taxon>Pseudomonadati</taxon>
        <taxon>Bacteroidota</taxon>
        <taxon>Sphingobacteriia</taxon>
        <taxon>Sphingobacteriales</taxon>
        <taxon>Sphingobacteriaceae</taxon>
        <taxon>Pedobacter</taxon>
    </lineage>
</organism>
<dbReference type="AlphaFoldDB" id="A0A4R0PZ44"/>
<dbReference type="Proteomes" id="UP000293925">
    <property type="component" value="Unassembled WGS sequence"/>
</dbReference>
<gene>
    <name evidence="4" type="ORF">EZ456_12420</name>
</gene>
<feature type="domain" description="Peptidase S9 prolyl oligopeptidase catalytic" evidence="3">
    <location>
        <begin position="361"/>
        <end position="512"/>
    </location>
</feature>
<dbReference type="PANTHER" id="PTHR43037:SF4">
    <property type="entry name" value="PEPTIDASE S9 PROLYL OLIGOPEPTIDASE CATALYTIC DOMAIN-CONTAINING PROTEIN"/>
    <property type="match status" value="1"/>
</dbReference>
<keyword evidence="4" id="KW-0378">Hydrolase</keyword>
<name>A0A4R0PZ44_9SPHI</name>
<feature type="signal peptide" evidence="2">
    <location>
        <begin position="1"/>
        <end position="19"/>
    </location>
</feature>
<evidence type="ECO:0000313" key="4">
    <source>
        <dbReference type="EMBL" id="TCD26755.1"/>
    </source>
</evidence>
<evidence type="ECO:0000256" key="1">
    <source>
        <dbReference type="ARBA" id="ARBA00022729"/>
    </source>
</evidence>
<evidence type="ECO:0000259" key="3">
    <source>
        <dbReference type="Pfam" id="PF00326"/>
    </source>
</evidence>
<dbReference type="InterPro" id="IPR050955">
    <property type="entry name" value="Plant_Biomass_Hydrol_Est"/>
</dbReference>
<dbReference type="EMBL" id="SJSO01000008">
    <property type="protein sequence ID" value="TCD26755.1"/>
    <property type="molecule type" value="Genomic_DNA"/>
</dbReference>
<feature type="chain" id="PRO_5020990616" evidence="2">
    <location>
        <begin position="20"/>
        <end position="829"/>
    </location>
</feature>
<keyword evidence="1 2" id="KW-0732">Signal</keyword>
<dbReference type="RefSeq" id="WP_131530585.1">
    <property type="nucleotide sequence ID" value="NZ_SJSO01000008.1"/>
</dbReference>
<proteinExistence type="predicted"/>
<accession>A0A4R0PZ44</accession>
<reference evidence="4 5" key="1">
    <citation type="submission" date="2019-02" db="EMBL/GenBank/DDBJ databases">
        <title>Pedobacter sp. RP-3-21 sp. nov., isolated from Arctic soil.</title>
        <authorList>
            <person name="Dahal R.H."/>
        </authorList>
    </citation>
    <scope>NUCLEOTIDE SEQUENCE [LARGE SCALE GENOMIC DNA]</scope>
    <source>
        <strain evidence="4 5">RP-3-21</strain>
    </source>
</reference>
<protein>
    <submittedName>
        <fullName evidence="4">Alpha/beta hydrolase</fullName>
    </submittedName>
</protein>
<dbReference type="OrthoDB" id="9764953at2"/>
<dbReference type="GO" id="GO:0006508">
    <property type="term" value="P:proteolysis"/>
    <property type="evidence" value="ECO:0007669"/>
    <property type="project" value="InterPro"/>
</dbReference>
<dbReference type="InterPro" id="IPR029058">
    <property type="entry name" value="AB_hydrolase_fold"/>
</dbReference>
<evidence type="ECO:0000256" key="2">
    <source>
        <dbReference type="SAM" id="SignalP"/>
    </source>
</evidence>
<keyword evidence="5" id="KW-1185">Reference proteome</keyword>
<dbReference type="Gene3D" id="3.40.50.1820">
    <property type="entry name" value="alpha/beta hydrolase"/>
    <property type="match status" value="1"/>
</dbReference>
<dbReference type="SUPFAM" id="SSF53474">
    <property type="entry name" value="alpha/beta-Hydrolases"/>
    <property type="match status" value="1"/>
</dbReference>
<comment type="caution">
    <text evidence="4">The sequence shown here is derived from an EMBL/GenBank/DDBJ whole genome shotgun (WGS) entry which is preliminary data.</text>
</comment>
<dbReference type="GO" id="GO:0008236">
    <property type="term" value="F:serine-type peptidase activity"/>
    <property type="evidence" value="ECO:0007669"/>
    <property type="project" value="InterPro"/>
</dbReference>
<dbReference type="Pfam" id="PF00326">
    <property type="entry name" value="Peptidase_S9"/>
    <property type="match status" value="1"/>
</dbReference>
<evidence type="ECO:0000313" key="5">
    <source>
        <dbReference type="Proteomes" id="UP000293925"/>
    </source>
</evidence>
<sequence>MLKNLLFLVLILAATNTFAQDTLKFEKALTVASGSRYGREATYTDLLAWQMANGKLEKPTENGAFSAGKDGQKVLWKAIKADVNGRFSAFSRRSFQTTNNPFLNPGGIDRGSDYIYITYTSAKEQTAILNVIGGNSLFFNGTPHMGDPYASGYMNIPVQLKKGINELFVRGASIVPMIIINTKKLLIHTDDVTMPSIVLNQANGVLKGALTVSNSSLKDFDDLHIKTVLNGKQQEVAISRIAKLSMRKVIFELDANAITTPGNYNLEIQLVQNKTKVDQKTIVIEALANSSTHKQTFVSKIDGSLQYFAVTPQLNGWKPNSALFLSVHGAGVEAIGQAKAYKSKDWGTLVAATNRRPRGFNWEDWGRQDALEVLALAKDQFKPSDKQIYLTGHSMGGHGTWFLGATYPDKWAAIAPAAGYASLKDYGSADGKIPDSSKNIVERMLLRAGNQSDVPKLATNYTPLGVYILHGDADRVVPVSYARQMKKLLSGFHADFSYYEYPGGEHWFGDQSVDWPPIFSFFKWHTIAADSAVNRIDFTTSSPGISATYRWATIYQQTQPLQYSRIILTRDRKLSSIVGKTENVALLKLALTDFGAKTPVKITLDSLTVINYTTQSVNDTLFLEKNNEAWQIVTKIDKRDKNPLRYGTFKEAFNHKMIFVVGANGTAEANLANLNKAKYDAESWYYRGNGAVDIIMDKEFSASKYQGRNIILYGNSENNTAWKKLLNDCPIQVSNSQITTKEHAWKGDDLAAYYIWPQQDNKLLIGVVASTGVTGMRAAYANQYFAGGSGFPDFMIFSSELPKEGSKGIKLAGFYDNKWQFDEKNTAKP</sequence>
<dbReference type="PANTHER" id="PTHR43037">
    <property type="entry name" value="UNNAMED PRODUCT-RELATED"/>
    <property type="match status" value="1"/>
</dbReference>
<dbReference type="InterPro" id="IPR001375">
    <property type="entry name" value="Peptidase_S9_cat"/>
</dbReference>